<evidence type="ECO:0000313" key="2">
    <source>
        <dbReference type="Proteomes" id="UP001472978"/>
    </source>
</evidence>
<protein>
    <submittedName>
        <fullName evidence="1">Uncharacterized protein</fullName>
    </submittedName>
</protein>
<evidence type="ECO:0000313" key="1">
    <source>
        <dbReference type="EMBL" id="MEQ6889913.1"/>
    </source>
</evidence>
<dbReference type="Proteomes" id="UP001472978">
    <property type="component" value="Unassembled WGS sequence"/>
</dbReference>
<dbReference type="EMBL" id="JBEGCI010000013">
    <property type="protein sequence ID" value="MEQ6889913.1"/>
    <property type="molecule type" value="Genomic_DNA"/>
</dbReference>
<name>A0ABV1N872_9GAMM</name>
<reference evidence="1 2" key="1">
    <citation type="submission" date="2024-05" db="EMBL/GenBank/DDBJ databases">
        <title>Halomonas sp. CS7 16S ribosomal RNA gene Genome sequencing and assembly.</title>
        <authorList>
            <person name="Yook S."/>
        </authorList>
    </citation>
    <scope>NUCLEOTIDE SEQUENCE [LARGE SCALE GENOMIC DNA]</scope>
    <source>
        <strain evidence="1 2">CS7</strain>
    </source>
</reference>
<comment type="caution">
    <text evidence="1">The sequence shown here is derived from an EMBL/GenBank/DDBJ whole genome shotgun (WGS) entry which is preliminary data.</text>
</comment>
<keyword evidence="2" id="KW-1185">Reference proteome</keyword>
<gene>
    <name evidence="1" type="ORF">ABE957_14650</name>
</gene>
<sequence>MANRFTLLLACWGPLSWAQAPDGLDSLVGNGEPSGSAALPTITVTAP</sequence>
<proteinExistence type="predicted"/>
<accession>A0ABV1N872</accession>
<organism evidence="1 2">
    <name type="scientific">Halomonas pelophila</name>
    <dbReference type="NCBI Taxonomy" id="3151122"/>
    <lineage>
        <taxon>Bacteria</taxon>
        <taxon>Pseudomonadati</taxon>
        <taxon>Pseudomonadota</taxon>
        <taxon>Gammaproteobacteria</taxon>
        <taxon>Oceanospirillales</taxon>
        <taxon>Halomonadaceae</taxon>
        <taxon>Halomonas</taxon>
    </lineage>
</organism>